<dbReference type="GeneID" id="54574447"/>
<reference evidence="1" key="1">
    <citation type="journal article" date="2020" name="Stud. Mycol.">
        <title>101 Dothideomycetes genomes: a test case for predicting lifestyles and emergence of pathogens.</title>
        <authorList>
            <person name="Haridas S."/>
            <person name="Albert R."/>
            <person name="Binder M."/>
            <person name="Bloem J."/>
            <person name="Labutti K."/>
            <person name="Salamov A."/>
            <person name="Andreopoulos B."/>
            <person name="Baker S."/>
            <person name="Barry K."/>
            <person name="Bills G."/>
            <person name="Bluhm B."/>
            <person name="Cannon C."/>
            <person name="Castanera R."/>
            <person name="Culley D."/>
            <person name="Daum C."/>
            <person name="Ezra D."/>
            <person name="Gonzalez J."/>
            <person name="Henrissat B."/>
            <person name="Kuo A."/>
            <person name="Liang C."/>
            <person name="Lipzen A."/>
            <person name="Lutzoni F."/>
            <person name="Magnuson J."/>
            <person name="Mondo S."/>
            <person name="Nolan M."/>
            <person name="Ohm R."/>
            <person name="Pangilinan J."/>
            <person name="Park H.-J."/>
            <person name="Ramirez L."/>
            <person name="Alfaro M."/>
            <person name="Sun H."/>
            <person name="Tritt A."/>
            <person name="Yoshinaga Y."/>
            <person name="Zwiers L.-H."/>
            <person name="Turgeon B."/>
            <person name="Goodwin S."/>
            <person name="Spatafora J."/>
            <person name="Crous P."/>
            <person name="Grigoriev I."/>
        </authorList>
    </citation>
    <scope>NUCLEOTIDE SEQUENCE</scope>
    <source>
        <strain evidence="1">CBS 122368</strain>
    </source>
</reference>
<dbReference type="EMBL" id="ML987192">
    <property type="protein sequence ID" value="KAF2252050.1"/>
    <property type="molecule type" value="Genomic_DNA"/>
</dbReference>
<dbReference type="PANTHER" id="PTHR40050:SF1">
    <property type="entry name" value="INNER SPORE COAT PROTEIN H"/>
    <property type="match status" value="1"/>
</dbReference>
<dbReference type="Proteomes" id="UP000800094">
    <property type="component" value="Unassembled WGS sequence"/>
</dbReference>
<organism evidence="1 2">
    <name type="scientific">Trematosphaeria pertusa</name>
    <dbReference type="NCBI Taxonomy" id="390896"/>
    <lineage>
        <taxon>Eukaryota</taxon>
        <taxon>Fungi</taxon>
        <taxon>Dikarya</taxon>
        <taxon>Ascomycota</taxon>
        <taxon>Pezizomycotina</taxon>
        <taxon>Dothideomycetes</taxon>
        <taxon>Pleosporomycetidae</taxon>
        <taxon>Pleosporales</taxon>
        <taxon>Massarineae</taxon>
        <taxon>Trematosphaeriaceae</taxon>
        <taxon>Trematosphaeria</taxon>
    </lineage>
</organism>
<protein>
    <recommendedName>
        <fullName evidence="3">Cellulosomal protein</fullName>
    </recommendedName>
</protein>
<dbReference type="InterPro" id="IPR014867">
    <property type="entry name" value="Spore_coat_CotH_CotH2/3/7"/>
</dbReference>
<dbReference type="OrthoDB" id="10267127at2759"/>
<name>A0A6A6IR36_9PLEO</name>
<evidence type="ECO:0000313" key="1">
    <source>
        <dbReference type="EMBL" id="KAF2252050.1"/>
    </source>
</evidence>
<evidence type="ECO:0000313" key="2">
    <source>
        <dbReference type="Proteomes" id="UP000800094"/>
    </source>
</evidence>
<evidence type="ECO:0008006" key="3">
    <source>
        <dbReference type="Google" id="ProtNLM"/>
    </source>
</evidence>
<gene>
    <name evidence="1" type="ORF">BU26DRAFT_249606</name>
</gene>
<proteinExistence type="predicted"/>
<sequence length="549" mass="60520">MSKQELCDNFYNIDNLVTISLTIPDSDWQALKNAEPRGGRCNFSYTGDRYDWFKATSVTVSGTKFPKQGTFSNIGLIKKSYCGSFSTSKPSLRLDFSKYVKENEDAIEALIGTKVLTLNNSKQDSSYVRQPLGYELFRQAGLPYPRCNFAKVVVNGTTLGVYVNLEPFKKRFYQHNFAGNDKGNAYELEVGEDLDTAVINSGRISFEGLSQYEDMKDIKLAASQIASGGLAAAQQVIDWDQFLRFFAMESLLKHWDGYTQNTNNTYIYNDTVAVANPAVVNVKLKFIPSGIDQIMQEGRDFEIGGKSVLAGLVRSDQFERAKLFKVIRDFANTIFNTENHDKVLTPLIGRMEALLTTAGGVSPAGLSGPIGVVRKQLKLVKSGAYQLIGEMPTESMLLLSKSTGDCIHASNSEFIGSVPTPTSPQEVYHCPPTGALADSWTALPGSHGFTKFKNRAYGTWLHCDANVKTPSGKLNVYAARNDPDTGNEFTVLPTGVQSAEAWHASGYFALKSKVTGQFVYFSETDLTPKGRKEVHQIGTEAGERAMFLF</sequence>
<dbReference type="Pfam" id="PF08757">
    <property type="entry name" value="CotH"/>
    <property type="match status" value="1"/>
</dbReference>
<dbReference type="AlphaFoldDB" id="A0A6A6IR36"/>
<dbReference type="PANTHER" id="PTHR40050">
    <property type="entry name" value="INNER SPORE COAT PROTEIN H"/>
    <property type="match status" value="1"/>
</dbReference>
<accession>A0A6A6IR36</accession>
<dbReference type="RefSeq" id="XP_033687054.1">
    <property type="nucleotide sequence ID" value="XM_033821117.1"/>
</dbReference>
<keyword evidence="2" id="KW-1185">Reference proteome</keyword>